<dbReference type="RefSeq" id="WP_044678946.1">
    <property type="nucleotide sequence ID" value="NZ_CEDF01000063.1"/>
</dbReference>
<keyword evidence="2" id="KW-1133">Transmembrane helix</keyword>
<dbReference type="InterPro" id="IPR008454">
    <property type="entry name" value="Collagen-bd_Cna-like_B-typ_dom"/>
</dbReference>
<feature type="signal peptide" evidence="3">
    <location>
        <begin position="1"/>
        <end position="21"/>
    </location>
</feature>
<gene>
    <name evidence="5" type="ORF">ERS132441_00207</name>
</gene>
<evidence type="ECO:0000313" key="6">
    <source>
        <dbReference type="Proteomes" id="UP000075193"/>
    </source>
</evidence>
<feature type="transmembrane region" description="Helical" evidence="2">
    <location>
        <begin position="1023"/>
        <end position="1042"/>
    </location>
</feature>
<dbReference type="Pfam" id="PF05738">
    <property type="entry name" value="Cna_B"/>
    <property type="match status" value="1"/>
</dbReference>
<dbReference type="Gene3D" id="2.60.40.1140">
    <property type="entry name" value="Collagen-binding surface protein Cna, B-type domain"/>
    <property type="match status" value="2"/>
</dbReference>
<sequence length="1048" mass="116968">MKKKILASFLLGILLVFNVFAPVVNALDNLSTTTTTESVSESSVITSPELSIDVLDEKTNQFATGIQLTLIDSETKEAVETWQSSESDRKLSLIPERIYTLQVATDGTSYETIVDKDLKLAQDGQFYQKSESGDWQPVEGGLHVQLQSKVDSETTQVSEETSDTSNPKATATKASLETISLPKITAVHSDTKNIPATFRLVREEDSSQMSEWTSDSDIPKVELEVDKIYFIEIISIKSAFAPNGITKIRLNKDKELEYLSSGDWKKVGDSLEISVKSTSYTAFRAGQSSRLSPPQAVDPNVIAPINKLRIVSGIPGARVEYISGSNVREQFRVTTRNLQPNGGSPLYGGGAENNNFHIARYLDHNIQKTPGVYGHTVQFNGSNTNAFNYARDERAGWNANDLSLATTTMKASFHYTNAAYYEGRLVDAVATIKVTPMKNRTPGGAGYANPDYSTRNTWNQNGVNLPFYPAIQVGDSLFSGWAWQNVNEFNVDIQFFEKGSSTPINFKGGIYNDTEATYYTINSLNPAGSFDEQQYDPVHGPEYVLPQGGTYYAAYKYNRSNIEPLYTGDTANPNQFAYNGGINTWGGAQDTPTSPDFSMNSVLITTSDTNHLNFTLGNLSRSPLGSGRGGQDVRRTNYMWATISTDGFSGNEVKYKSIPVRKLWVGNQAATELTFELWATWKDNGVLNREFRQTQVARVSENWQFIFNEVPDEPSMLAIIKKQHPRRTITDFKYEVVEKDVPKGYAVTYDGVSTDTKGFTVTNTQTTAGLKITKKWFKQGIRLNNGSTSQLPNVRVNLKRKVGDQVDNSFDKEVTLMYNATETLSWNASVDDLPIKDNTGRNYTYYIEENLDNLPENYFLKGYDNAGITLDYDSNKNQLGISNDSYTTDLKIEKQWFKKDGMTRLRNGNLPKSLTVRIYQTTDGSTSNGKLYKTVTLNRSGAEGAYIWETRENLPLRSAKDGKQYYSYYIEEDKPQGYLEISETTQKQLINRSSSPFTQTNATMTLKNKVNPVYPSTGGFGNLPYISIGLLSLFMASIIYIMQKKKGI</sequence>
<evidence type="ECO:0000259" key="4">
    <source>
        <dbReference type="Pfam" id="PF05738"/>
    </source>
</evidence>
<dbReference type="Proteomes" id="UP000075193">
    <property type="component" value="Unassembled WGS sequence"/>
</dbReference>
<organism evidence="5 6">
    <name type="scientific">Streptococcus suis</name>
    <dbReference type="NCBI Taxonomy" id="1307"/>
    <lineage>
        <taxon>Bacteria</taxon>
        <taxon>Bacillati</taxon>
        <taxon>Bacillota</taxon>
        <taxon>Bacilli</taxon>
        <taxon>Lactobacillales</taxon>
        <taxon>Streptococcaceae</taxon>
        <taxon>Streptococcus</taxon>
    </lineage>
</organism>
<evidence type="ECO:0000256" key="2">
    <source>
        <dbReference type="SAM" id="Phobius"/>
    </source>
</evidence>
<dbReference type="EMBL" id="FIIC01000002">
    <property type="protein sequence ID" value="CYV40606.1"/>
    <property type="molecule type" value="Genomic_DNA"/>
</dbReference>
<evidence type="ECO:0000256" key="3">
    <source>
        <dbReference type="SAM" id="SignalP"/>
    </source>
</evidence>
<reference evidence="5 6" key="1">
    <citation type="submission" date="2016-02" db="EMBL/GenBank/DDBJ databases">
        <authorList>
            <consortium name="Pathogen Informatics"/>
        </authorList>
    </citation>
    <scope>NUCLEOTIDE SEQUENCE [LARGE SCALE GENOMIC DNA]</scope>
    <source>
        <strain evidence="5 6">LSS79</strain>
    </source>
</reference>
<protein>
    <recommendedName>
        <fullName evidence="4">CNA-B domain-containing protein</fullName>
    </recommendedName>
</protein>
<evidence type="ECO:0000313" key="5">
    <source>
        <dbReference type="EMBL" id="CYV40606.1"/>
    </source>
</evidence>
<keyword evidence="2" id="KW-0472">Membrane</keyword>
<evidence type="ECO:0000256" key="1">
    <source>
        <dbReference type="SAM" id="MobiDB-lite"/>
    </source>
</evidence>
<dbReference type="AlphaFoldDB" id="A0A0Z8NCS0"/>
<proteinExistence type="predicted"/>
<feature type="chain" id="PRO_5039010363" description="CNA-B domain-containing protein" evidence="3">
    <location>
        <begin position="22"/>
        <end position="1048"/>
    </location>
</feature>
<keyword evidence="3" id="KW-0732">Signal</keyword>
<accession>A0A0Z8NCS0</accession>
<feature type="region of interest" description="Disordered" evidence="1">
    <location>
        <begin position="149"/>
        <end position="171"/>
    </location>
</feature>
<name>A0A0Z8NCS0_STRSU</name>
<feature type="domain" description="CNA-B" evidence="4">
    <location>
        <begin position="771"/>
        <end position="850"/>
    </location>
</feature>
<keyword evidence="2" id="KW-0812">Transmembrane</keyword>